<sequence length="328" mass="36436">MNEQLPEASESHESLLGMTEVDPSPEESPEYISKDEYFPESSDRQPSPPARTHTLGLGNHGPVYWCRCSPSTSSHQFQLTSYAVTRIHKYSSFAFTAFAALHITNTSLLPLLTRSIPASDTYLLLTRPYYQSQPLETFLIAAPLWLHVGSGVALRLYRRRVAVERYGAEDKKYRRRVAWPALSGTSALGYAMVPLVAGHVFVNRILPLYYEGGNSNIGLEYVSHGFARFPAISYAAFTALVSIGVWHMVWGMAKWQGLTPAYVKEGGEEGQVYRKRRFYGVNGVAALITGLWLSGGLGVIGRGGPAIGWLAKNYDELFRKIPIVGNWL</sequence>
<evidence type="ECO:0000313" key="1">
    <source>
        <dbReference type="EMBL" id="KAK3076447.1"/>
    </source>
</evidence>
<proteinExistence type="predicted"/>
<dbReference type="Proteomes" id="UP001186974">
    <property type="component" value="Unassembled WGS sequence"/>
</dbReference>
<keyword evidence="2" id="KW-1185">Reference proteome</keyword>
<evidence type="ECO:0000313" key="2">
    <source>
        <dbReference type="Proteomes" id="UP001186974"/>
    </source>
</evidence>
<reference evidence="1" key="1">
    <citation type="submission" date="2024-09" db="EMBL/GenBank/DDBJ databases">
        <title>Black Yeasts Isolated from many extreme environments.</title>
        <authorList>
            <person name="Coleine C."/>
            <person name="Stajich J.E."/>
            <person name="Selbmann L."/>
        </authorList>
    </citation>
    <scope>NUCLEOTIDE SEQUENCE</scope>
    <source>
        <strain evidence="1">CCFEE 5737</strain>
    </source>
</reference>
<organism evidence="1 2">
    <name type="scientific">Coniosporium uncinatum</name>
    <dbReference type="NCBI Taxonomy" id="93489"/>
    <lineage>
        <taxon>Eukaryota</taxon>
        <taxon>Fungi</taxon>
        <taxon>Dikarya</taxon>
        <taxon>Ascomycota</taxon>
        <taxon>Pezizomycotina</taxon>
        <taxon>Dothideomycetes</taxon>
        <taxon>Dothideomycetes incertae sedis</taxon>
        <taxon>Coniosporium</taxon>
    </lineage>
</organism>
<gene>
    <name evidence="1" type="ORF">LTS18_012986</name>
</gene>
<dbReference type="EMBL" id="JAWDJW010003960">
    <property type="protein sequence ID" value="KAK3076447.1"/>
    <property type="molecule type" value="Genomic_DNA"/>
</dbReference>
<comment type="caution">
    <text evidence="1">The sequence shown here is derived from an EMBL/GenBank/DDBJ whole genome shotgun (WGS) entry which is preliminary data.</text>
</comment>
<accession>A0ACC3DIJ0</accession>
<protein>
    <submittedName>
        <fullName evidence="1">Uncharacterized protein</fullName>
    </submittedName>
</protein>
<name>A0ACC3DIJ0_9PEZI</name>